<proteinExistence type="predicted"/>
<dbReference type="SUPFAM" id="SSF54277">
    <property type="entry name" value="CAD &amp; PB1 domains"/>
    <property type="match status" value="1"/>
</dbReference>
<organism evidence="1 2">
    <name type="scientific">Boothiomyces macroporosus</name>
    <dbReference type="NCBI Taxonomy" id="261099"/>
    <lineage>
        <taxon>Eukaryota</taxon>
        <taxon>Fungi</taxon>
        <taxon>Fungi incertae sedis</taxon>
        <taxon>Chytridiomycota</taxon>
        <taxon>Chytridiomycota incertae sedis</taxon>
        <taxon>Chytridiomycetes</taxon>
        <taxon>Rhizophydiales</taxon>
        <taxon>Terramycetaceae</taxon>
        <taxon>Boothiomyces</taxon>
    </lineage>
</organism>
<evidence type="ECO:0000313" key="1">
    <source>
        <dbReference type="EMBL" id="KAJ3257678.1"/>
    </source>
</evidence>
<reference evidence="1" key="1">
    <citation type="submission" date="2020-05" db="EMBL/GenBank/DDBJ databases">
        <title>Phylogenomic resolution of chytrid fungi.</title>
        <authorList>
            <person name="Stajich J.E."/>
            <person name="Amses K."/>
            <person name="Simmons R."/>
            <person name="Seto K."/>
            <person name="Myers J."/>
            <person name="Bonds A."/>
            <person name="Quandt C.A."/>
            <person name="Barry K."/>
            <person name="Liu P."/>
            <person name="Grigoriev I."/>
            <person name="Longcore J.E."/>
            <person name="James T.Y."/>
        </authorList>
    </citation>
    <scope>NUCLEOTIDE SEQUENCE</scope>
    <source>
        <strain evidence="1">PLAUS21</strain>
    </source>
</reference>
<evidence type="ECO:0000313" key="2">
    <source>
        <dbReference type="Proteomes" id="UP001210925"/>
    </source>
</evidence>
<gene>
    <name evidence="1" type="ORF">HK103_004305</name>
</gene>
<dbReference type="EMBL" id="JADGKB010000035">
    <property type="protein sequence ID" value="KAJ3257678.1"/>
    <property type="molecule type" value="Genomic_DNA"/>
</dbReference>
<dbReference type="Proteomes" id="UP001210925">
    <property type="component" value="Unassembled WGS sequence"/>
</dbReference>
<comment type="caution">
    <text evidence="1">The sequence shown here is derived from an EMBL/GenBank/DDBJ whole genome shotgun (WGS) entry which is preliminary data.</text>
</comment>
<sequence length="108" mass="12952">MSTTKRDSGFSSIDSYRSTRFVDKIKIKVHTHKYTIAMWVDSTTRFNDFMESLKDKVDIPQNACLIYYEKDCMVSIVDQEDFYLSLVEKRLLHYYFRDDTAKEVLDFY</sequence>
<dbReference type="AlphaFoldDB" id="A0AAD5Y5V9"/>
<protein>
    <recommendedName>
        <fullName evidence="3">PB1 domain-containing protein</fullName>
    </recommendedName>
</protein>
<evidence type="ECO:0008006" key="3">
    <source>
        <dbReference type="Google" id="ProtNLM"/>
    </source>
</evidence>
<name>A0AAD5Y5V9_9FUNG</name>
<accession>A0AAD5Y5V9</accession>
<keyword evidence="2" id="KW-1185">Reference proteome</keyword>